<keyword evidence="4" id="KW-1185">Reference proteome</keyword>
<protein>
    <submittedName>
        <fullName evidence="3">Uncharacterized protein</fullName>
    </submittedName>
</protein>
<reference evidence="3" key="1">
    <citation type="submission" date="2021-09" db="EMBL/GenBank/DDBJ databases">
        <title>Genome analysis of Fictibacillus sp. KIGAM418 isolated from marine sediment.</title>
        <authorList>
            <person name="Seo M.-J."/>
            <person name="Cho E.-S."/>
            <person name="Hwang C.Y."/>
        </authorList>
    </citation>
    <scope>NUCLEOTIDE SEQUENCE</scope>
    <source>
        <strain evidence="3">KIGAM418</strain>
    </source>
</reference>
<name>A0A9X2BEG7_9BACL</name>
<evidence type="ECO:0000256" key="1">
    <source>
        <dbReference type="SAM" id="MobiDB-lite"/>
    </source>
</evidence>
<dbReference type="InterPro" id="IPR048110">
    <property type="entry name" value="SA1362/YqhP-like"/>
</dbReference>
<accession>A0A9X2BEG7</accession>
<keyword evidence="2" id="KW-0812">Transmembrane</keyword>
<dbReference type="NCBIfam" id="NF041554">
    <property type="entry name" value="SA1362_fam"/>
    <property type="match status" value="1"/>
</dbReference>
<comment type="caution">
    <text evidence="3">The sequence shown here is derived from an EMBL/GenBank/DDBJ whole genome shotgun (WGS) entry which is preliminary data.</text>
</comment>
<dbReference type="EMBL" id="JAIWJX010000002">
    <property type="protein sequence ID" value="MCK6257665.1"/>
    <property type="molecule type" value="Genomic_DNA"/>
</dbReference>
<evidence type="ECO:0000313" key="4">
    <source>
        <dbReference type="Proteomes" id="UP001139011"/>
    </source>
</evidence>
<gene>
    <name evidence="3" type="ORF">LCY76_13805</name>
</gene>
<organism evidence="3 4">
    <name type="scientific">Fictibacillus marinisediminis</name>
    <dbReference type="NCBI Taxonomy" id="2878389"/>
    <lineage>
        <taxon>Bacteria</taxon>
        <taxon>Bacillati</taxon>
        <taxon>Bacillota</taxon>
        <taxon>Bacilli</taxon>
        <taxon>Bacillales</taxon>
        <taxon>Fictibacillaceae</taxon>
        <taxon>Fictibacillus</taxon>
    </lineage>
</organism>
<feature type="compositionally biased region" description="Basic residues" evidence="1">
    <location>
        <begin position="110"/>
        <end position="119"/>
    </location>
</feature>
<feature type="compositionally biased region" description="Basic residues" evidence="1">
    <location>
        <begin position="64"/>
        <end position="75"/>
    </location>
</feature>
<dbReference type="AlphaFoldDB" id="A0A9X2BEG7"/>
<proteinExistence type="predicted"/>
<dbReference type="Proteomes" id="UP001139011">
    <property type="component" value="Unassembled WGS sequence"/>
</dbReference>
<keyword evidence="2" id="KW-1133">Transmembrane helix</keyword>
<feature type="transmembrane region" description="Helical" evidence="2">
    <location>
        <begin position="12"/>
        <end position="30"/>
    </location>
</feature>
<sequence length="119" mass="13609">MNLLHRKSFHPVIWVIIVLAVIGLGSQLIFSPQKLITNLLMIGLVVALVYFIFQRFRPGENGKYKKAVKQSKRKYNQPAPPIKKSSASNKPAPFKKRKKDHNLTVIEGKKNKKKNRASF</sequence>
<evidence type="ECO:0000256" key="2">
    <source>
        <dbReference type="SAM" id="Phobius"/>
    </source>
</evidence>
<dbReference type="RefSeq" id="WP_248253108.1">
    <property type="nucleotide sequence ID" value="NZ_JAIWJX010000002.1"/>
</dbReference>
<feature type="transmembrane region" description="Helical" evidence="2">
    <location>
        <begin position="36"/>
        <end position="53"/>
    </location>
</feature>
<feature type="region of interest" description="Disordered" evidence="1">
    <location>
        <begin position="62"/>
        <end position="119"/>
    </location>
</feature>
<keyword evidence="2" id="KW-0472">Membrane</keyword>
<evidence type="ECO:0000313" key="3">
    <source>
        <dbReference type="EMBL" id="MCK6257665.1"/>
    </source>
</evidence>